<dbReference type="EMBL" id="WNAL01000045">
    <property type="protein sequence ID" value="MTR83004.1"/>
    <property type="molecule type" value="Genomic_DNA"/>
</dbReference>
<dbReference type="Pfam" id="PF14133">
    <property type="entry name" value="DUF4300"/>
    <property type="match status" value="1"/>
</dbReference>
<accession>A0A844KRD8</accession>
<name>A0A844KRD8_9FIRM</name>
<dbReference type="Proteomes" id="UP000446657">
    <property type="component" value="Unassembled WGS sequence"/>
</dbReference>
<evidence type="ECO:0000313" key="3">
    <source>
        <dbReference type="Proteomes" id="UP000446657"/>
    </source>
</evidence>
<dbReference type="InterPro" id="IPR025389">
    <property type="entry name" value="DUF4300"/>
</dbReference>
<comment type="caution">
    <text evidence="2">The sequence shown here is derived from an EMBL/GenBank/DDBJ whole genome shotgun (WGS) entry which is preliminary data.</text>
</comment>
<evidence type="ECO:0000259" key="1">
    <source>
        <dbReference type="Pfam" id="PF14133"/>
    </source>
</evidence>
<gene>
    <name evidence="2" type="ORF">GMD30_15255</name>
</gene>
<organism evidence="2 3">
    <name type="scientific">Roseburia faecis</name>
    <dbReference type="NCBI Taxonomy" id="301302"/>
    <lineage>
        <taxon>Bacteria</taxon>
        <taxon>Bacillati</taxon>
        <taxon>Bacillota</taxon>
        <taxon>Clostridia</taxon>
        <taxon>Lachnospirales</taxon>
        <taxon>Lachnospiraceae</taxon>
        <taxon>Roseburia</taxon>
    </lineage>
</organism>
<protein>
    <submittedName>
        <fullName evidence="2">DUF4300 family protein</fullName>
    </submittedName>
</protein>
<feature type="domain" description="DUF4300" evidence="1">
    <location>
        <begin position="3"/>
        <end position="212"/>
    </location>
</feature>
<dbReference type="AlphaFoldDB" id="A0A844KRD8"/>
<evidence type="ECO:0000313" key="2">
    <source>
        <dbReference type="EMBL" id="MTR83004.1"/>
    </source>
</evidence>
<proteinExistence type="predicted"/>
<sequence>MKNTGLVKKGFKKLSTKNPQYDENKIMELWNKKYPDFIGYNCRITAFDLMKDKISVKAEAKVNASNLFMDQDALKHAPAKKFTRKQKHAFETLYSTLNTAYTTDVDTHIKKQKKAWKQNEVKISGTKASLITVVFHSSFGENENELFIGHAGVLVPTKDKKLLFVEKLSFSLPYQVLKFDNRKQLKNYLMGMYDTSWGQEEAKPFITENTKTVL</sequence>
<reference evidence="2 3" key="1">
    <citation type="journal article" date="2019" name="Nat. Med.">
        <title>A library of human gut bacterial isolates paired with longitudinal multiomics data enables mechanistic microbiome research.</title>
        <authorList>
            <person name="Poyet M."/>
            <person name="Groussin M."/>
            <person name="Gibbons S.M."/>
            <person name="Avila-Pacheco J."/>
            <person name="Jiang X."/>
            <person name="Kearney S.M."/>
            <person name="Perrotta A.R."/>
            <person name="Berdy B."/>
            <person name="Zhao S."/>
            <person name="Lieberman T.D."/>
            <person name="Swanson P.K."/>
            <person name="Smith M."/>
            <person name="Roesemann S."/>
            <person name="Alexander J.E."/>
            <person name="Rich S.A."/>
            <person name="Livny J."/>
            <person name="Vlamakis H."/>
            <person name="Clish C."/>
            <person name="Bullock K."/>
            <person name="Deik A."/>
            <person name="Scott J."/>
            <person name="Pierce K.A."/>
            <person name="Xavier R.J."/>
            <person name="Alm E.J."/>
        </authorList>
    </citation>
    <scope>NUCLEOTIDE SEQUENCE [LARGE SCALE GENOMIC DNA]</scope>
    <source>
        <strain evidence="2 3">BIOML-A1</strain>
    </source>
</reference>